<dbReference type="EMBL" id="MHHR01000011">
    <property type="protein sequence ID" value="OGY34703.1"/>
    <property type="molecule type" value="Genomic_DNA"/>
</dbReference>
<comment type="caution">
    <text evidence="15">The sequence shown here is derived from an EMBL/GenBank/DDBJ whole genome shotgun (WGS) entry which is preliminary data.</text>
</comment>
<sequence>MEQQLEDLQKQANKELAEVSDASALEAWRVLYIGRKGKLPELLRGVKDLGDEEKRVIGKAANILKRTLEEAYSVKQESFIASAPNKLMKALPAGRQVQANEASVGHLHPITLTIERVQNIFAAMGFIIADGPEVEEARYNFDALNIPSDHPARGEGDTFMIDPKSVSGEQDVVLRTQTSPMQIRSVETMRLTPPFYVIAPGRVYRREKVDATHESTFYQFEGLGIGEDITIADFKGVIAAFFSTFFQKDVTVRLRPSYFPFVEPGFEVDMSCVFCAQKGCRVCKYTGWIEVMGAGMVHPNVLKNMNIDPTKYQGFAFGGAIDRLTMIRHGINDIRMFWSGDIRFLRQFSNCHSGPRAGIHVDAGSSPA</sequence>
<name>A0A1G1X406_9BACT</name>
<evidence type="ECO:0000313" key="15">
    <source>
        <dbReference type="EMBL" id="OGY34703.1"/>
    </source>
</evidence>
<dbReference type="InterPro" id="IPR004188">
    <property type="entry name" value="Phe-tRNA_ligase_II_N"/>
</dbReference>
<feature type="domain" description="Aminoacyl-transfer RNA synthetases class-II family profile" evidence="14">
    <location>
        <begin position="117"/>
        <end position="347"/>
    </location>
</feature>
<keyword evidence="8 13" id="KW-0067">ATP-binding</keyword>
<dbReference type="Proteomes" id="UP000177528">
    <property type="component" value="Unassembled WGS sequence"/>
</dbReference>
<keyword evidence="6 13" id="KW-0479">Metal-binding</keyword>
<reference evidence="15 16" key="1">
    <citation type="journal article" date="2016" name="Nat. Commun.">
        <title>Thousands of microbial genomes shed light on interconnected biogeochemical processes in an aquifer system.</title>
        <authorList>
            <person name="Anantharaman K."/>
            <person name="Brown C.T."/>
            <person name="Hug L.A."/>
            <person name="Sharon I."/>
            <person name="Castelle C.J."/>
            <person name="Probst A.J."/>
            <person name="Thomas B.C."/>
            <person name="Singh A."/>
            <person name="Wilkins M.J."/>
            <person name="Karaoz U."/>
            <person name="Brodie E.L."/>
            <person name="Williams K.H."/>
            <person name="Hubbard S.S."/>
            <person name="Banfield J.F."/>
        </authorList>
    </citation>
    <scope>NUCLEOTIDE SEQUENCE [LARGE SCALE GENOMIC DNA]</scope>
</reference>
<dbReference type="SUPFAM" id="SSF46589">
    <property type="entry name" value="tRNA-binding arm"/>
    <property type="match status" value="1"/>
</dbReference>
<dbReference type="GO" id="GO:0005524">
    <property type="term" value="F:ATP binding"/>
    <property type="evidence" value="ECO:0007669"/>
    <property type="project" value="UniProtKB-UniRule"/>
</dbReference>
<evidence type="ECO:0000256" key="4">
    <source>
        <dbReference type="ARBA" id="ARBA00022490"/>
    </source>
</evidence>
<comment type="subcellular location">
    <subcellularLocation>
        <location evidence="1 13">Cytoplasm</location>
    </subcellularLocation>
</comment>
<evidence type="ECO:0000256" key="8">
    <source>
        <dbReference type="ARBA" id="ARBA00022840"/>
    </source>
</evidence>
<dbReference type="GO" id="GO:0000287">
    <property type="term" value="F:magnesium ion binding"/>
    <property type="evidence" value="ECO:0007669"/>
    <property type="project" value="UniProtKB-UniRule"/>
</dbReference>
<keyword evidence="5 13" id="KW-0436">Ligase</keyword>
<dbReference type="NCBIfam" id="TIGR00468">
    <property type="entry name" value="pheS"/>
    <property type="match status" value="1"/>
</dbReference>
<keyword evidence="7 13" id="KW-0547">Nucleotide-binding</keyword>
<dbReference type="InterPro" id="IPR022911">
    <property type="entry name" value="Phe_tRNA_ligase_alpha1_bac"/>
</dbReference>
<dbReference type="GO" id="GO:0006432">
    <property type="term" value="P:phenylalanyl-tRNA aminoacylation"/>
    <property type="evidence" value="ECO:0007669"/>
    <property type="project" value="UniProtKB-UniRule"/>
</dbReference>
<dbReference type="PANTHER" id="PTHR11538:SF41">
    <property type="entry name" value="PHENYLALANINE--TRNA LIGASE, MITOCHONDRIAL"/>
    <property type="match status" value="1"/>
</dbReference>
<evidence type="ECO:0000256" key="1">
    <source>
        <dbReference type="ARBA" id="ARBA00004496"/>
    </source>
</evidence>
<evidence type="ECO:0000256" key="13">
    <source>
        <dbReference type="HAMAP-Rule" id="MF_00281"/>
    </source>
</evidence>
<evidence type="ECO:0000256" key="11">
    <source>
        <dbReference type="ARBA" id="ARBA00023146"/>
    </source>
</evidence>
<evidence type="ECO:0000259" key="14">
    <source>
        <dbReference type="PROSITE" id="PS50862"/>
    </source>
</evidence>
<dbReference type="InterPro" id="IPR010978">
    <property type="entry name" value="tRNA-bd_arm"/>
</dbReference>
<comment type="subunit">
    <text evidence="3 13">Tetramer of two alpha and two beta subunits.</text>
</comment>
<feature type="binding site" evidence="13">
    <location>
        <position position="263"/>
    </location>
    <ligand>
        <name>Mg(2+)</name>
        <dbReference type="ChEBI" id="CHEBI:18420"/>
        <note>shared with beta subunit</note>
    </ligand>
</feature>
<dbReference type="PROSITE" id="PS50862">
    <property type="entry name" value="AA_TRNA_LIGASE_II"/>
    <property type="match status" value="1"/>
</dbReference>
<evidence type="ECO:0000313" key="16">
    <source>
        <dbReference type="Proteomes" id="UP000177528"/>
    </source>
</evidence>
<dbReference type="InterPro" id="IPR045864">
    <property type="entry name" value="aa-tRNA-synth_II/BPL/LPL"/>
</dbReference>
<dbReference type="InterPro" id="IPR004529">
    <property type="entry name" value="Phe-tRNA-synth_IIc_asu"/>
</dbReference>
<keyword evidence="4 13" id="KW-0963">Cytoplasm</keyword>
<protein>
    <recommendedName>
        <fullName evidence="13">Phenylalanine--tRNA ligase alpha subunit</fullName>
        <ecNumber evidence="13">6.1.1.20</ecNumber>
    </recommendedName>
    <alternativeName>
        <fullName evidence="13">Phenylalanyl-tRNA synthetase alpha subunit</fullName>
        <shortName evidence="13">PheRS</shortName>
    </alternativeName>
</protein>
<evidence type="ECO:0000256" key="5">
    <source>
        <dbReference type="ARBA" id="ARBA00022598"/>
    </source>
</evidence>
<dbReference type="Pfam" id="PF02912">
    <property type="entry name" value="Phe_tRNA-synt_N"/>
    <property type="match status" value="1"/>
</dbReference>
<comment type="catalytic activity">
    <reaction evidence="12 13">
        <text>tRNA(Phe) + L-phenylalanine + ATP = L-phenylalanyl-tRNA(Phe) + AMP + diphosphate + H(+)</text>
        <dbReference type="Rhea" id="RHEA:19413"/>
        <dbReference type="Rhea" id="RHEA-COMP:9668"/>
        <dbReference type="Rhea" id="RHEA-COMP:9699"/>
        <dbReference type="ChEBI" id="CHEBI:15378"/>
        <dbReference type="ChEBI" id="CHEBI:30616"/>
        <dbReference type="ChEBI" id="CHEBI:33019"/>
        <dbReference type="ChEBI" id="CHEBI:58095"/>
        <dbReference type="ChEBI" id="CHEBI:78442"/>
        <dbReference type="ChEBI" id="CHEBI:78531"/>
        <dbReference type="ChEBI" id="CHEBI:456215"/>
        <dbReference type="EC" id="6.1.1.20"/>
    </reaction>
</comment>
<dbReference type="CDD" id="cd00496">
    <property type="entry name" value="PheRS_alpha_core"/>
    <property type="match status" value="1"/>
</dbReference>
<evidence type="ECO:0000256" key="3">
    <source>
        <dbReference type="ARBA" id="ARBA00011209"/>
    </source>
</evidence>
<dbReference type="HAMAP" id="MF_00281">
    <property type="entry name" value="Phe_tRNA_synth_alpha1"/>
    <property type="match status" value="1"/>
</dbReference>
<comment type="cofactor">
    <cofactor evidence="13">
        <name>Mg(2+)</name>
        <dbReference type="ChEBI" id="CHEBI:18420"/>
    </cofactor>
    <text evidence="13">Binds 2 magnesium ions per tetramer.</text>
</comment>
<dbReference type="Pfam" id="PF01409">
    <property type="entry name" value="tRNA-synt_2d"/>
    <property type="match status" value="1"/>
</dbReference>
<proteinExistence type="inferred from homology"/>
<evidence type="ECO:0000256" key="12">
    <source>
        <dbReference type="ARBA" id="ARBA00049255"/>
    </source>
</evidence>
<keyword evidence="10 13" id="KW-0648">Protein biosynthesis</keyword>
<dbReference type="GO" id="GO:0005737">
    <property type="term" value="C:cytoplasm"/>
    <property type="evidence" value="ECO:0007669"/>
    <property type="project" value="UniProtKB-SubCell"/>
</dbReference>
<gene>
    <name evidence="13" type="primary">pheS</name>
    <name evidence="15" type="ORF">A3D99_05195</name>
</gene>
<dbReference type="AlphaFoldDB" id="A0A1G1X406"/>
<evidence type="ECO:0000256" key="9">
    <source>
        <dbReference type="ARBA" id="ARBA00022842"/>
    </source>
</evidence>
<evidence type="ECO:0000256" key="6">
    <source>
        <dbReference type="ARBA" id="ARBA00022723"/>
    </source>
</evidence>
<dbReference type="InterPro" id="IPR002319">
    <property type="entry name" value="Phenylalanyl-tRNA_Synthase"/>
</dbReference>
<keyword evidence="9 13" id="KW-0460">Magnesium</keyword>
<dbReference type="PANTHER" id="PTHR11538">
    <property type="entry name" value="PHENYLALANYL-TRNA SYNTHETASE"/>
    <property type="match status" value="1"/>
</dbReference>
<keyword evidence="11 13" id="KW-0030">Aminoacyl-tRNA synthetase</keyword>
<dbReference type="SUPFAM" id="SSF55681">
    <property type="entry name" value="Class II aaRS and biotin synthetases"/>
    <property type="match status" value="1"/>
</dbReference>
<comment type="similarity">
    <text evidence="2 13">Belongs to the class-II aminoacyl-tRNA synthetase family. Phe-tRNA synthetase alpha subunit type 1 subfamily.</text>
</comment>
<accession>A0A1G1X406</accession>
<evidence type="ECO:0000256" key="10">
    <source>
        <dbReference type="ARBA" id="ARBA00022917"/>
    </source>
</evidence>
<organism evidence="15 16">
    <name type="scientific">Candidatus Andersenbacteria bacterium RIFCSPHIGHO2_12_FULL_45_11</name>
    <dbReference type="NCBI Taxonomy" id="1797281"/>
    <lineage>
        <taxon>Bacteria</taxon>
        <taxon>Candidatus Anderseniibacteriota</taxon>
    </lineage>
</organism>
<evidence type="ECO:0000256" key="2">
    <source>
        <dbReference type="ARBA" id="ARBA00010207"/>
    </source>
</evidence>
<dbReference type="GO" id="GO:0004826">
    <property type="term" value="F:phenylalanine-tRNA ligase activity"/>
    <property type="evidence" value="ECO:0007669"/>
    <property type="project" value="UniProtKB-UniRule"/>
</dbReference>
<dbReference type="Gene3D" id="3.30.930.10">
    <property type="entry name" value="Bira Bifunctional Protein, Domain 2"/>
    <property type="match status" value="1"/>
</dbReference>
<dbReference type="InterPro" id="IPR006195">
    <property type="entry name" value="aa-tRNA-synth_II"/>
</dbReference>
<dbReference type="EC" id="6.1.1.20" evidence="13"/>
<evidence type="ECO:0000256" key="7">
    <source>
        <dbReference type="ARBA" id="ARBA00022741"/>
    </source>
</evidence>
<dbReference type="GO" id="GO:0000049">
    <property type="term" value="F:tRNA binding"/>
    <property type="evidence" value="ECO:0007669"/>
    <property type="project" value="InterPro"/>
</dbReference>